<dbReference type="InterPro" id="IPR035919">
    <property type="entry name" value="EAL_sf"/>
</dbReference>
<keyword evidence="3" id="KW-1185">Reference proteome</keyword>
<dbReference type="OrthoDB" id="9762141at2"/>
<proteinExistence type="predicted"/>
<dbReference type="Gene3D" id="3.20.20.450">
    <property type="entry name" value="EAL domain"/>
    <property type="match status" value="1"/>
</dbReference>
<evidence type="ECO:0000313" key="2">
    <source>
        <dbReference type="EMBL" id="SHI84178.1"/>
    </source>
</evidence>
<dbReference type="PANTHER" id="PTHR33121:SF70">
    <property type="entry name" value="SIGNALING PROTEIN YKOW"/>
    <property type="match status" value="1"/>
</dbReference>
<dbReference type="InterPro" id="IPR001633">
    <property type="entry name" value="EAL_dom"/>
</dbReference>
<dbReference type="Proteomes" id="UP000184442">
    <property type="component" value="Unassembled WGS sequence"/>
</dbReference>
<dbReference type="SMART" id="SM00052">
    <property type="entry name" value="EAL"/>
    <property type="match status" value="1"/>
</dbReference>
<evidence type="ECO:0000259" key="1">
    <source>
        <dbReference type="PROSITE" id="PS50883"/>
    </source>
</evidence>
<dbReference type="PROSITE" id="PS50883">
    <property type="entry name" value="EAL"/>
    <property type="match status" value="1"/>
</dbReference>
<dbReference type="PANTHER" id="PTHR33121">
    <property type="entry name" value="CYCLIC DI-GMP PHOSPHODIESTERASE PDEF"/>
    <property type="match status" value="1"/>
</dbReference>
<gene>
    <name evidence="2" type="ORF">SAMN02745176_01535</name>
</gene>
<dbReference type="InterPro" id="IPR050706">
    <property type="entry name" value="Cyclic-di-GMP_PDE-like"/>
</dbReference>
<name>A0A1M6EFV7_9FIRM</name>
<feature type="domain" description="EAL" evidence="1">
    <location>
        <begin position="10"/>
        <end position="263"/>
    </location>
</feature>
<dbReference type="CDD" id="cd01948">
    <property type="entry name" value="EAL"/>
    <property type="match status" value="1"/>
</dbReference>
<organism evidence="2 3">
    <name type="scientific">Lutispora thermophila DSM 19022</name>
    <dbReference type="NCBI Taxonomy" id="1122184"/>
    <lineage>
        <taxon>Bacteria</taxon>
        <taxon>Bacillati</taxon>
        <taxon>Bacillota</taxon>
        <taxon>Clostridia</taxon>
        <taxon>Lutisporales</taxon>
        <taxon>Lutisporaceae</taxon>
        <taxon>Lutispora</taxon>
    </lineage>
</organism>
<reference evidence="2 3" key="1">
    <citation type="submission" date="2016-11" db="EMBL/GenBank/DDBJ databases">
        <authorList>
            <person name="Jaros S."/>
            <person name="Januszkiewicz K."/>
            <person name="Wedrychowicz H."/>
        </authorList>
    </citation>
    <scope>NUCLEOTIDE SEQUENCE [LARGE SCALE GENOMIC DNA]</scope>
    <source>
        <strain evidence="2 3">DSM 19022</strain>
    </source>
</reference>
<dbReference type="GO" id="GO:0071111">
    <property type="term" value="F:cyclic-guanylate-specific phosphodiesterase activity"/>
    <property type="evidence" value="ECO:0007669"/>
    <property type="project" value="InterPro"/>
</dbReference>
<accession>A0A1M6EFV7</accession>
<dbReference type="Pfam" id="PF00563">
    <property type="entry name" value="EAL"/>
    <property type="match status" value="1"/>
</dbReference>
<dbReference type="SUPFAM" id="SSF141868">
    <property type="entry name" value="EAL domain-like"/>
    <property type="match status" value="1"/>
</dbReference>
<dbReference type="EMBL" id="FQZS01000009">
    <property type="protein sequence ID" value="SHI84178.1"/>
    <property type="molecule type" value="Genomic_DNA"/>
</dbReference>
<evidence type="ECO:0000313" key="3">
    <source>
        <dbReference type="Proteomes" id="UP000184442"/>
    </source>
</evidence>
<dbReference type="STRING" id="1122184.SAMN02745176_01535"/>
<sequence>MCGLVTKSLQSNVKIDLVAAMEKEELFLCYQPIINTMTKRIAGVEALIRWKHPNQGIISPLQFIPVAEETRLIIPIGLWVLRTASSKLKEWHENGFADISLSVNVSAIQLQQPDFGEAVIKILYETGMFPEYLELEITESLLLESSLIAANNLSYLNKQGVRITIDDFGTGYNSLKYIQELDVSSFKIDRTFIYNIGDKVNKAIIDAIIKLGHDINIEIIGEGVETKEQYDYLKKKRCHKVQGYYFSKPLLPEEMGEFLKEYIKRKGY</sequence>
<dbReference type="AlphaFoldDB" id="A0A1M6EFV7"/>
<protein>
    <submittedName>
        <fullName evidence="2">EAL domain, c-di-GMP-specific phosphodiesterase class I (Or its enzymatically inactive variant)</fullName>
    </submittedName>
</protein>